<evidence type="ECO:0000256" key="5">
    <source>
        <dbReference type="ARBA" id="ARBA00022737"/>
    </source>
</evidence>
<dbReference type="InterPro" id="IPR001881">
    <property type="entry name" value="EGF-like_Ca-bd_dom"/>
</dbReference>
<dbReference type="PROSITE" id="PS50234">
    <property type="entry name" value="VWFA"/>
    <property type="match status" value="1"/>
</dbReference>
<dbReference type="PANTHER" id="PTHR24020">
    <property type="entry name" value="COLLAGEN ALPHA"/>
    <property type="match status" value="1"/>
</dbReference>
<dbReference type="InterPro" id="IPR049883">
    <property type="entry name" value="NOTCH1_EGF-like"/>
</dbReference>
<proteinExistence type="predicted"/>
<dbReference type="SMART" id="SM00179">
    <property type="entry name" value="EGF_CA"/>
    <property type="match status" value="1"/>
</dbReference>
<evidence type="ECO:0000256" key="6">
    <source>
        <dbReference type="ARBA" id="ARBA00023157"/>
    </source>
</evidence>
<gene>
    <name evidence="9" type="ORF">BRAFLDRAFT_149227</name>
</gene>
<keyword evidence="3" id="KW-0245">EGF-like domain</keyword>
<reference evidence="9" key="1">
    <citation type="journal article" date="2008" name="Nature">
        <title>The amphioxus genome and the evolution of the chordate karyotype.</title>
        <authorList>
            <consortium name="US DOE Joint Genome Institute (JGI-PGF)"/>
            <person name="Putnam N.H."/>
            <person name="Butts T."/>
            <person name="Ferrier D.E.K."/>
            <person name="Furlong R.F."/>
            <person name="Hellsten U."/>
            <person name="Kawashima T."/>
            <person name="Robinson-Rechavi M."/>
            <person name="Shoguchi E."/>
            <person name="Terry A."/>
            <person name="Yu J.-K."/>
            <person name="Benito-Gutierrez E.L."/>
            <person name="Dubchak I."/>
            <person name="Garcia-Fernandez J."/>
            <person name="Gibson-Brown J.J."/>
            <person name="Grigoriev I.V."/>
            <person name="Horton A.C."/>
            <person name="de Jong P.J."/>
            <person name="Jurka J."/>
            <person name="Kapitonov V.V."/>
            <person name="Kohara Y."/>
            <person name="Kuroki Y."/>
            <person name="Lindquist E."/>
            <person name="Lucas S."/>
            <person name="Osoegawa K."/>
            <person name="Pennacchio L.A."/>
            <person name="Salamov A.A."/>
            <person name="Satou Y."/>
            <person name="Sauka-Spengler T."/>
            <person name="Schmutz J."/>
            <person name="Shin-I T."/>
            <person name="Toyoda A."/>
            <person name="Bronner-Fraser M."/>
            <person name="Fujiyama A."/>
            <person name="Holland L.Z."/>
            <person name="Holland P.W.H."/>
            <person name="Satoh N."/>
            <person name="Rokhsar D.S."/>
        </authorList>
    </citation>
    <scope>NUCLEOTIDE SEQUENCE [LARGE SCALE GENOMIC DNA]</scope>
    <source>
        <strain evidence="9">S238N-H82</strain>
        <tissue evidence="9">Testes</tissue>
    </source>
</reference>
<dbReference type="Pfam" id="PF07645">
    <property type="entry name" value="EGF_CA"/>
    <property type="match status" value="1"/>
</dbReference>
<keyword evidence="7" id="KW-0325">Glycoprotein</keyword>
<dbReference type="eggNOG" id="KOG1217">
    <property type="taxonomic scope" value="Eukaryota"/>
</dbReference>
<dbReference type="PRINTS" id="PR00453">
    <property type="entry name" value="VWFADOMAIN"/>
</dbReference>
<dbReference type="InParanoid" id="C3XQX7"/>
<feature type="non-terminal residue" evidence="9">
    <location>
        <position position="1"/>
    </location>
</feature>
<dbReference type="EMBL" id="GG666456">
    <property type="protein sequence ID" value="EEN69572.1"/>
    <property type="molecule type" value="Genomic_DNA"/>
</dbReference>
<accession>C3XQX7</accession>
<dbReference type="CDD" id="cd01472">
    <property type="entry name" value="vWA_collagen"/>
    <property type="match status" value="1"/>
</dbReference>
<evidence type="ECO:0000256" key="2">
    <source>
        <dbReference type="ARBA" id="ARBA00022525"/>
    </source>
</evidence>
<dbReference type="AlphaFoldDB" id="C3XQX7"/>
<comment type="subcellular location">
    <subcellularLocation>
        <location evidence="1">Secreted</location>
    </subcellularLocation>
</comment>
<dbReference type="GO" id="GO:0005509">
    <property type="term" value="F:calcium ion binding"/>
    <property type="evidence" value="ECO:0007669"/>
    <property type="project" value="InterPro"/>
</dbReference>
<dbReference type="CDD" id="cd00054">
    <property type="entry name" value="EGF_CA"/>
    <property type="match status" value="1"/>
</dbReference>
<keyword evidence="6" id="KW-1015">Disulfide bond</keyword>
<evidence type="ECO:0000256" key="1">
    <source>
        <dbReference type="ARBA" id="ARBA00004613"/>
    </source>
</evidence>
<dbReference type="SMART" id="SM00181">
    <property type="entry name" value="EGF"/>
    <property type="match status" value="1"/>
</dbReference>
<protein>
    <recommendedName>
        <fullName evidence="8">VWFA domain-containing protein</fullName>
    </recommendedName>
</protein>
<dbReference type="PANTHER" id="PTHR24020:SF87">
    <property type="entry name" value="COLLAGEN ALPHA-1(VI) CHAIN-LIKE"/>
    <property type="match status" value="1"/>
</dbReference>
<organism>
    <name type="scientific">Branchiostoma floridae</name>
    <name type="common">Florida lancelet</name>
    <name type="synonym">Amphioxus</name>
    <dbReference type="NCBI Taxonomy" id="7739"/>
    <lineage>
        <taxon>Eukaryota</taxon>
        <taxon>Metazoa</taxon>
        <taxon>Chordata</taxon>
        <taxon>Cephalochordata</taxon>
        <taxon>Leptocardii</taxon>
        <taxon>Amphioxiformes</taxon>
        <taxon>Branchiostomatidae</taxon>
        <taxon>Branchiostoma</taxon>
    </lineage>
</organism>
<dbReference type="Pfam" id="PF00092">
    <property type="entry name" value="VWA"/>
    <property type="match status" value="1"/>
</dbReference>
<name>C3XQX7_BRAFL</name>
<dbReference type="PROSITE" id="PS01186">
    <property type="entry name" value="EGF_2"/>
    <property type="match status" value="1"/>
</dbReference>
<evidence type="ECO:0000256" key="4">
    <source>
        <dbReference type="ARBA" id="ARBA00022729"/>
    </source>
</evidence>
<dbReference type="SMART" id="SM00327">
    <property type="entry name" value="VWA"/>
    <property type="match status" value="1"/>
</dbReference>
<evidence type="ECO:0000313" key="9">
    <source>
        <dbReference type="EMBL" id="EEN69572.1"/>
    </source>
</evidence>
<evidence type="ECO:0000256" key="3">
    <source>
        <dbReference type="ARBA" id="ARBA00022536"/>
    </source>
</evidence>
<feature type="domain" description="VWFA" evidence="8">
    <location>
        <begin position="45"/>
        <end position="195"/>
    </location>
</feature>
<sequence>DECQSGNGNCDQTCINTEGSYRCSCADGYNLVNGTTCKVCRMPVDLVFLLDGSGSIGDSNFQVTKNFVATTTSDFQIGPNNAQVGIVQYANWLYEEVSLNQYKTLDELLPAIYNISYWGGGTYTGWAIDYVVNATLTESRGARQDVPKVVIVVTDGQSADDVRQPALRAKQSGIIMVAIGVGSIYDGTELVEIAT</sequence>
<dbReference type="SUPFAM" id="SSF57196">
    <property type="entry name" value="EGF/Laminin"/>
    <property type="match status" value="1"/>
</dbReference>
<dbReference type="GO" id="GO:0005576">
    <property type="term" value="C:extracellular region"/>
    <property type="evidence" value="ECO:0007669"/>
    <property type="project" value="UniProtKB-SubCell"/>
</dbReference>
<feature type="non-terminal residue" evidence="9">
    <location>
        <position position="195"/>
    </location>
</feature>
<dbReference type="InterPro" id="IPR000742">
    <property type="entry name" value="EGF"/>
</dbReference>
<keyword evidence="4" id="KW-0732">Signal</keyword>
<keyword evidence="2" id="KW-0964">Secreted</keyword>
<dbReference type="FunCoup" id="C3XQX7">
    <property type="interactions" value="57"/>
</dbReference>
<evidence type="ECO:0000259" key="8">
    <source>
        <dbReference type="PROSITE" id="PS50234"/>
    </source>
</evidence>
<dbReference type="SUPFAM" id="SSF53300">
    <property type="entry name" value="vWA-like"/>
    <property type="match status" value="1"/>
</dbReference>
<evidence type="ECO:0000256" key="7">
    <source>
        <dbReference type="ARBA" id="ARBA00023180"/>
    </source>
</evidence>
<dbReference type="Gene3D" id="2.10.25.10">
    <property type="entry name" value="Laminin"/>
    <property type="match status" value="1"/>
</dbReference>
<dbReference type="InterPro" id="IPR036465">
    <property type="entry name" value="vWFA_dom_sf"/>
</dbReference>
<dbReference type="Gene3D" id="3.40.50.410">
    <property type="entry name" value="von Willebrand factor, type A domain"/>
    <property type="match status" value="1"/>
</dbReference>
<dbReference type="FunFam" id="3.40.50.410:FF:000004">
    <property type="entry name" value="collagen alpha-6(VI) chain"/>
    <property type="match status" value="1"/>
</dbReference>
<keyword evidence="5" id="KW-0677">Repeat</keyword>
<dbReference type="InterPro" id="IPR050525">
    <property type="entry name" value="ECM_Assembly_Org"/>
</dbReference>
<dbReference type="InterPro" id="IPR002035">
    <property type="entry name" value="VWF_A"/>
</dbReference>